<comment type="caution">
    <text evidence="13">The sequence shown here is derived from an EMBL/GenBank/DDBJ whole genome shotgun (WGS) entry which is preliminary data.</text>
</comment>
<feature type="compositionally biased region" description="Low complexity" evidence="11">
    <location>
        <begin position="419"/>
        <end position="446"/>
    </location>
</feature>
<dbReference type="FunFam" id="1.10.10.750:FF:000003">
    <property type="entry name" value="GTPase activating protein (Evi5)"/>
    <property type="match status" value="1"/>
</dbReference>
<dbReference type="Pfam" id="PF23436">
    <property type="entry name" value="RabGap-TBC_2"/>
    <property type="match status" value="1"/>
</dbReference>
<protein>
    <recommendedName>
        <fullName evidence="9">GTPase-activating protein GYP5</fullName>
    </recommendedName>
</protein>
<keyword evidence="4" id="KW-0963">Cytoplasm</keyword>
<comment type="subcellular location">
    <subcellularLocation>
        <location evidence="1">Cytoplasm</location>
    </subcellularLocation>
</comment>
<feature type="compositionally biased region" description="Polar residues" evidence="11">
    <location>
        <begin position="217"/>
        <end position="234"/>
    </location>
</feature>
<dbReference type="GO" id="GO:0016192">
    <property type="term" value="P:vesicle-mediated transport"/>
    <property type="evidence" value="ECO:0007669"/>
    <property type="project" value="UniProtKB-KW"/>
</dbReference>
<evidence type="ECO:0000256" key="7">
    <source>
        <dbReference type="ARBA" id="ARBA00023054"/>
    </source>
</evidence>
<keyword evidence="6" id="KW-0653">Protein transport</keyword>
<evidence type="ECO:0000256" key="4">
    <source>
        <dbReference type="ARBA" id="ARBA00022490"/>
    </source>
</evidence>
<dbReference type="FunFam" id="1.10.472.80:FF:000044">
    <property type="entry name" value="GTPase-activating protein GYP5"/>
    <property type="match status" value="1"/>
</dbReference>
<dbReference type="Gene3D" id="1.10.10.750">
    <property type="entry name" value="Ypt/Rab-GAP domain of gyp1p, domain 1"/>
    <property type="match status" value="1"/>
</dbReference>
<evidence type="ECO:0000256" key="9">
    <source>
        <dbReference type="ARBA" id="ARBA00072088"/>
    </source>
</evidence>
<evidence type="ECO:0000256" key="3">
    <source>
        <dbReference type="ARBA" id="ARBA00022468"/>
    </source>
</evidence>
<dbReference type="GO" id="GO:0015031">
    <property type="term" value="P:protein transport"/>
    <property type="evidence" value="ECO:0007669"/>
    <property type="project" value="UniProtKB-KW"/>
</dbReference>
<feature type="region of interest" description="Disordered" evidence="11">
    <location>
        <begin position="407"/>
        <end position="464"/>
    </location>
</feature>
<feature type="compositionally biased region" description="Basic and acidic residues" evidence="11">
    <location>
        <begin position="255"/>
        <end position="269"/>
    </location>
</feature>
<proteinExistence type="inferred from homology"/>
<name>A0A8E0QXY5_9EURO</name>
<dbReference type="SMART" id="SM00164">
    <property type="entry name" value="TBC"/>
    <property type="match status" value="1"/>
</dbReference>
<feature type="compositionally biased region" description="Polar residues" evidence="11">
    <location>
        <begin position="106"/>
        <end position="132"/>
    </location>
</feature>
<dbReference type="PANTHER" id="PTHR47219">
    <property type="entry name" value="RAB GTPASE-ACTIVATING PROTEIN 1-LIKE"/>
    <property type="match status" value="1"/>
</dbReference>
<gene>
    <name evidence="13" type="ORF">Aud_007279</name>
</gene>
<feature type="coiled-coil region" evidence="10">
    <location>
        <begin position="735"/>
        <end position="861"/>
    </location>
</feature>
<dbReference type="Gene3D" id="1.10.472.80">
    <property type="entry name" value="Ypt/Rab-GAP domain of gyp1p, domain 3"/>
    <property type="match status" value="1"/>
</dbReference>
<organism evidence="13 14">
    <name type="scientific">Aspergillus udagawae</name>
    <dbReference type="NCBI Taxonomy" id="91492"/>
    <lineage>
        <taxon>Eukaryota</taxon>
        <taxon>Fungi</taxon>
        <taxon>Dikarya</taxon>
        <taxon>Ascomycota</taxon>
        <taxon>Pezizomycotina</taxon>
        <taxon>Eurotiomycetes</taxon>
        <taxon>Eurotiomycetidae</taxon>
        <taxon>Eurotiales</taxon>
        <taxon>Aspergillaceae</taxon>
        <taxon>Aspergillus</taxon>
        <taxon>Aspergillus subgen. Fumigati</taxon>
    </lineage>
</organism>
<feature type="region of interest" description="Disordered" evidence="11">
    <location>
        <begin position="1"/>
        <end position="322"/>
    </location>
</feature>
<feature type="compositionally biased region" description="Basic and acidic residues" evidence="11">
    <location>
        <begin position="68"/>
        <end position="92"/>
    </location>
</feature>
<dbReference type="Proteomes" id="UP000036893">
    <property type="component" value="Unassembled WGS sequence"/>
</dbReference>
<dbReference type="InterPro" id="IPR000195">
    <property type="entry name" value="Rab-GAP-TBC_dom"/>
</dbReference>
<keyword evidence="2" id="KW-0813">Transport</keyword>
<dbReference type="RefSeq" id="XP_043148107.1">
    <property type="nucleotide sequence ID" value="XM_043292172.1"/>
</dbReference>
<dbReference type="SUPFAM" id="SSF47923">
    <property type="entry name" value="Ypt/Rab-GAP domain of gyp1p"/>
    <property type="match status" value="2"/>
</dbReference>
<evidence type="ECO:0000256" key="11">
    <source>
        <dbReference type="SAM" id="MobiDB-lite"/>
    </source>
</evidence>
<sequence length="870" mass="96336">MSSGRNSAEYNGDSFDDASEVQTTSNPNLTVSIPQSSSTRSLTDSPPSGTGATPQFTDAPSLPPVFQNEDKKDEDTEDARSEKQSGTDETPRRTKSPKSPLLTAHRLSTTSLDEVNLASNNLDDVTLQNHNLGQEPMSDVPPVPSRNSASSAQSMPLQGLSGNLPSNSWGSPPVNKTPAPAVPAPAPPMTRKLTGPFAWLSRSSTASREVKSPPPQTSRRNTAASVSTLSSNSELTKHDGEDLDGSAARRPRRSSLKDQFKLLRMRDEGLVPENDGASVASGRASISHSAGSPPSIPEEEEHASAPPLASPPTVPPTVNPNLLPGTVSGLSASATDASAPVDWELWQQLVNHGPQALKGPNSEEINAAIKRGIPQTIRGVIWQILADSRNPELEEVYRDLIARGTDKEKQYTNGTGEPESVASSRASVRSENSTAHSNHGSSSSPSQEIDPEKLAKEQAANEIARKKKAKEDAVALQKLEKAIRRDLGARTSYSRYFVSQGNQEGLFGLCKAYALYDEAVGYAQGMNFIVMPLLFNMDEAEAFTLLVKLMNKYGLRKMFIHDMPGLHRNLYVFERLLEDWEPALYCHLRRRGVHPQLYATQWFLTLFAYRFPLQLVLRIYDLIFEEGLQSTILKFAIAIMRRNAETLLTMKDMTPLTTFLKERLFDVYIDKQPSPSSILESGFFGSSGAADKEVYRADIMVQDACAIDLAAGTINAYTAEWEEKVRTEREREAELEGLRNTVANQSARIRLLEEQAEASDKEHVQLASELVHLKVENEELTDVNDALKLQVSELKIVVDKQPAEVEEKLRTEMDRIMKRNMEVQNENRSLSEQMAEMERELVEAKMQWAEIHENYENLKQKWSDLRKALD</sequence>
<reference evidence="13" key="2">
    <citation type="submission" date="2021-01" db="EMBL/GenBank/DDBJ databases">
        <title>Pan-genome distribution and transcriptional activeness of fungal secondary metabolism genes in Aspergillus section Fumigati.</title>
        <authorList>
            <person name="Takahashi H."/>
            <person name="Umemura M."/>
            <person name="Ninomiya A."/>
            <person name="Kusuya Y."/>
            <person name="Urayama S."/>
            <person name="Shimizu M."/>
            <person name="Watanabe A."/>
            <person name="Kamei K."/>
            <person name="Yaguchi T."/>
            <person name="Hagiwara D."/>
        </authorList>
    </citation>
    <scope>NUCLEOTIDE SEQUENCE</scope>
    <source>
        <strain evidence="13">IFM 46973</strain>
    </source>
</reference>
<evidence type="ECO:0000256" key="8">
    <source>
        <dbReference type="ARBA" id="ARBA00061661"/>
    </source>
</evidence>
<feature type="domain" description="Rab-GAP TBC" evidence="12">
    <location>
        <begin position="372"/>
        <end position="627"/>
    </location>
</feature>
<feature type="compositionally biased region" description="Polar residues" evidence="11">
    <location>
        <begin position="20"/>
        <end position="58"/>
    </location>
</feature>
<keyword evidence="3" id="KW-0343">GTPase activation</keyword>
<feature type="compositionally biased region" description="Pro residues" evidence="11">
    <location>
        <begin position="308"/>
        <end position="318"/>
    </location>
</feature>
<dbReference type="Gene3D" id="1.10.8.270">
    <property type="entry name" value="putative rabgap domain of human tbc1 domain family member 14 like domains"/>
    <property type="match status" value="1"/>
</dbReference>
<dbReference type="InterPro" id="IPR050302">
    <property type="entry name" value="Rab_GAP_TBC_domain"/>
</dbReference>
<evidence type="ECO:0000313" key="14">
    <source>
        <dbReference type="Proteomes" id="UP000036893"/>
    </source>
</evidence>
<evidence type="ECO:0000256" key="2">
    <source>
        <dbReference type="ARBA" id="ARBA00022448"/>
    </source>
</evidence>
<evidence type="ECO:0000313" key="13">
    <source>
        <dbReference type="EMBL" id="GIC90841.1"/>
    </source>
</evidence>
<evidence type="ECO:0000259" key="12">
    <source>
        <dbReference type="PROSITE" id="PS50086"/>
    </source>
</evidence>
<dbReference type="InterPro" id="IPR035969">
    <property type="entry name" value="Rab-GAP_TBC_sf"/>
</dbReference>
<evidence type="ECO:0000256" key="6">
    <source>
        <dbReference type="ARBA" id="ARBA00022927"/>
    </source>
</evidence>
<evidence type="ECO:0000256" key="5">
    <source>
        <dbReference type="ARBA" id="ARBA00022892"/>
    </source>
</evidence>
<dbReference type="EMBL" id="BBXM02000005">
    <property type="protein sequence ID" value="GIC90841.1"/>
    <property type="molecule type" value="Genomic_DNA"/>
</dbReference>
<dbReference type="AlphaFoldDB" id="A0A8E0QXY5"/>
<reference evidence="13" key="1">
    <citation type="journal article" date="2015" name="Genome Announc.">
        <title>Draft Genome Sequence of the Pathogenic Filamentous Fungus Aspergillus udagawae Strain IFM 46973T.</title>
        <authorList>
            <person name="Kusuya Y."/>
            <person name="Takahashi-Nakaguchi A."/>
            <person name="Takahashi H."/>
            <person name="Yaguchi T."/>
        </authorList>
    </citation>
    <scope>NUCLEOTIDE SEQUENCE</scope>
    <source>
        <strain evidence="13">IFM 46973</strain>
    </source>
</reference>
<evidence type="ECO:0000256" key="1">
    <source>
        <dbReference type="ARBA" id="ARBA00004496"/>
    </source>
</evidence>
<dbReference type="FunFam" id="1.10.8.270:FF:000066">
    <property type="entry name" value="GTPase activating protein (Gyp5), putative"/>
    <property type="match status" value="1"/>
</dbReference>
<keyword evidence="5" id="KW-0931">ER-Golgi transport</keyword>
<dbReference type="PANTHER" id="PTHR47219:SF9">
    <property type="entry name" value="GTPASE ACTIVATING PROTEIN AND CENTROSOME-ASSOCIATED, ISOFORM B"/>
    <property type="match status" value="1"/>
</dbReference>
<evidence type="ECO:0000256" key="10">
    <source>
        <dbReference type="SAM" id="Coils"/>
    </source>
</evidence>
<dbReference type="GeneID" id="66994756"/>
<dbReference type="GO" id="GO:0005096">
    <property type="term" value="F:GTPase activator activity"/>
    <property type="evidence" value="ECO:0007669"/>
    <property type="project" value="UniProtKB-KW"/>
</dbReference>
<comment type="similarity">
    <text evidence="8">Belongs to the GYP5 family.</text>
</comment>
<accession>A0A8E0QXY5</accession>
<feature type="compositionally biased region" description="Polar residues" evidence="11">
    <location>
        <begin position="145"/>
        <end position="170"/>
    </location>
</feature>
<dbReference type="PROSITE" id="PS50086">
    <property type="entry name" value="TBC_RABGAP"/>
    <property type="match status" value="1"/>
</dbReference>
<keyword evidence="7 10" id="KW-0175">Coiled coil</keyword>
<dbReference type="GO" id="GO:0005737">
    <property type="term" value="C:cytoplasm"/>
    <property type="evidence" value="ECO:0007669"/>
    <property type="project" value="UniProtKB-SubCell"/>
</dbReference>